<keyword evidence="12" id="KW-0511">Multifunctional enzyme</keyword>
<dbReference type="InterPro" id="IPR016192">
    <property type="entry name" value="APOBEC/CMP_deaminase_Zn-bd"/>
</dbReference>
<dbReference type="NCBIfam" id="TIGR00326">
    <property type="entry name" value="eubact_ribD"/>
    <property type="match status" value="1"/>
</dbReference>
<dbReference type="PANTHER" id="PTHR38011:SF7">
    <property type="entry name" value="2,5-DIAMINO-6-RIBOSYLAMINO-4(3H)-PYRIMIDINONE 5'-PHOSPHATE REDUCTASE"/>
    <property type="match status" value="1"/>
</dbReference>
<dbReference type="GO" id="GO:0009231">
    <property type="term" value="P:riboflavin biosynthetic process"/>
    <property type="evidence" value="ECO:0007669"/>
    <property type="project" value="UniProtKB-UniPathway"/>
</dbReference>
<keyword evidence="11 13" id="KW-0560">Oxidoreductase</keyword>
<comment type="pathway">
    <text evidence="3 13">Cofactor biosynthesis; riboflavin biosynthesis; 5-amino-6-(D-ribitylamino)uracil from GTP: step 3/4.</text>
</comment>
<feature type="binding site" evidence="15">
    <location>
        <position position="166"/>
    </location>
    <ligand>
        <name>NADP(+)</name>
        <dbReference type="ChEBI" id="CHEBI:58349"/>
    </ligand>
</feature>
<feature type="binding site" evidence="15">
    <location>
        <position position="289"/>
    </location>
    <ligand>
        <name>substrate</name>
    </ligand>
</feature>
<evidence type="ECO:0000256" key="13">
    <source>
        <dbReference type="PIRNR" id="PIRNR006769"/>
    </source>
</evidence>
<dbReference type="EC" id="1.1.1.193" evidence="13"/>
<dbReference type="GO" id="GO:0008270">
    <property type="term" value="F:zinc ion binding"/>
    <property type="evidence" value="ECO:0007669"/>
    <property type="project" value="InterPro"/>
</dbReference>
<feature type="binding site" evidence="15">
    <location>
        <position position="203"/>
    </location>
    <ligand>
        <name>substrate</name>
    </ligand>
</feature>
<keyword evidence="20" id="KW-1185">Reference proteome</keyword>
<evidence type="ECO:0000256" key="1">
    <source>
        <dbReference type="ARBA" id="ARBA00002151"/>
    </source>
</evidence>
<comment type="catalytic activity">
    <reaction evidence="13">
        <text>2,5-diamino-6-hydroxy-4-(5-phosphoribosylamino)-pyrimidine + H2O + H(+) = 5-amino-6-(5-phospho-D-ribosylamino)uracil + NH4(+)</text>
        <dbReference type="Rhea" id="RHEA:21868"/>
        <dbReference type="ChEBI" id="CHEBI:15377"/>
        <dbReference type="ChEBI" id="CHEBI:15378"/>
        <dbReference type="ChEBI" id="CHEBI:28938"/>
        <dbReference type="ChEBI" id="CHEBI:58453"/>
        <dbReference type="ChEBI" id="CHEBI:58614"/>
        <dbReference type="EC" id="3.5.4.26"/>
    </reaction>
</comment>
<dbReference type="PIRSF" id="PIRSF006769">
    <property type="entry name" value="RibD"/>
    <property type="match status" value="1"/>
</dbReference>
<feature type="binding site" evidence="15">
    <location>
        <position position="150"/>
    </location>
    <ligand>
        <name>NADP(+)</name>
        <dbReference type="ChEBI" id="CHEBI:58349"/>
    </ligand>
</feature>
<dbReference type="EC" id="3.5.4.26" evidence="13"/>
<evidence type="ECO:0000256" key="10">
    <source>
        <dbReference type="ARBA" id="ARBA00022857"/>
    </source>
</evidence>
<dbReference type="PANTHER" id="PTHR38011">
    <property type="entry name" value="DIHYDROFOLATE REDUCTASE FAMILY PROTEIN (AFU_ORTHOLOGUE AFUA_8G06820)"/>
    <property type="match status" value="1"/>
</dbReference>
<evidence type="ECO:0000256" key="3">
    <source>
        <dbReference type="ARBA" id="ARBA00004910"/>
    </source>
</evidence>
<dbReference type="OrthoDB" id="9800865at2"/>
<comment type="pathway">
    <text evidence="2 13">Cofactor biosynthesis; riboflavin biosynthesis; 5-amino-6-(D-ribitylamino)uracil from GTP: step 2/4.</text>
</comment>
<keyword evidence="6 13" id="KW-0686">Riboflavin biosynthesis</keyword>
<evidence type="ECO:0000259" key="17">
    <source>
        <dbReference type="Pfam" id="PF00383"/>
    </source>
</evidence>
<keyword evidence="8 13" id="KW-0378">Hydrolase</keyword>
<dbReference type="InterPro" id="IPR050765">
    <property type="entry name" value="Riboflavin_Biosynth_HTPR"/>
</dbReference>
<keyword evidence="7 13" id="KW-0479">Metal-binding</keyword>
<evidence type="ECO:0000256" key="15">
    <source>
        <dbReference type="PIRSR" id="PIRSR006769-2"/>
    </source>
</evidence>
<evidence type="ECO:0000256" key="6">
    <source>
        <dbReference type="ARBA" id="ARBA00022619"/>
    </source>
</evidence>
<dbReference type="EMBL" id="SJPX01000001">
    <property type="protein sequence ID" value="TWU58067.1"/>
    <property type="molecule type" value="Genomic_DNA"/>
</dbReference>
<protein>
    <recommendedName>
        <fullName evidence="13">Riboflavin biosynthesis protein RibD</fullName>
    </recommendedName>
    <domain>
        <recommendedName>
            <fullName evidence="13">Diaminohydroxyphosphoribosylaminopyrimidine deaminase</fullName>
            <shortName evidence="13">DRAP deaminase</shortName>
            <ecNumber evidence="13">3.5.4.26</ecNumber>
        </recommendedName>
        <alternativeName>
            <fullName evidence="13">Riboflavin-specific deaminase</fullName>
        </alternativeName>
    </domain>
    <domain>
        <recommendedName>
            <fullName evidence="13">5-amino-6-(5-phosphoribosylamino)uracil reductase</fullName>
            <ecNumber evidence="13">1.1.1.193</ecNumber>
        </recommendedName>
        <alternativeName>
            <fullName evidence="13">HTP reductase</fullName>
        </alternativeName>
    </domain>
</protein>
<dbReference type="Gene3D" id="3.40.140.10">
    <property type="entry name" value="Cytidine Deaminase, domain 2"/>
    <property type="match status" value="1"/>
</dbReference>
<organism evidence="19 20">
    <name type="scientific">Rubripirellula reticaptiva</name>
    <dbReference type="NCBI Taxonomy" id="2528013"/>
    <lineage>
        <taxon>Bacteria</taxon>
        <taxon>Pseudomonadati</taxon>
        <taxon>Planctomycetota</taxon>
        <taxon>Planctomycetia</taxon>
        <taxon>Pirellulales</taxon>
        <taxon>Pirellulaceae</taxon>
        <taxon>Rubripirellula</taxon>
    </lineage>
</organism>
<feature type="binding site" evidence="15">
    <location>
        <position position="192"/>
    </location>
    <ligand>
        <name>NADP(+)</name>
        <dbReference type="ChEBI" id="CHEBI:58349"/>
    </ligand>
</feature>
<dbReference type="Pfam" id="PF00383">
    <property type="entry name" value="dCMP_cyt_deam_1"/>
    <property type="match status" value="1"/>
</dbReference>
<comment type="caution">
    <text evidence="19">The sequence shown here is derived from an EMBL/GenBank/DDBJ whole genome shotgun (WGS) entry which is preliminary data.</text>
</comment>
<dbReference type="RefSeq" id="WP_146532858.1">
    <property type="nucleotide sequence ID" value="NZ_SJPX01000001.1"/>
</dbReference>
<dbReference type="GO" id="GO:0008703">
    <property type="term" value="F:5-amino-6-(5-phosphoribosylamino)uracil reductase activity"/>
    <property type="evidence" value="ECO:0007669"/>
    <property type="project" value="UniProtKB-EC"/>
</dbReference>
<evidence type="ECO:0000256" key="16">
    <source>
        <dbReference type="PIRSR" id="PIRSR006769-3"/>
    </source>
</evidence>
<evidence type="ECO:0000256" key="4">
    <source>
        <dbReference type="ARBA" id="ARBA00005259"/>
    </source>
</evidence>
<comment type="similarity">
    <text evidence="4 13">In the N-terminal section; belongs to the cytidine and deoxycytidylate deaminase family.</text>
</comment>
<feature type="binding site" evidence="16">
    <location>
        <position position="71"/>
    </location>
    <ligand>
        <name>Zn(2+)</name>
        <dbReference type="ChEBI" id="CHEBI:29105"/>
        <note>catalytic</note>
    </ligand>
</feature>
<dbReference type="InterPro" id="IPR004794">
    <property type="entry name" value="Eubact_RibD"/>
</dbReference>
<dbReference type="InterPro" id="IPR024072">
    <property type="entry name" value="DHFR-like_dom_sf"/>
</dbReference>
<comment type="function">
    <text evidence="1 13">Converts 2,5-diamino-6-(ribosylamino)-4(3h)-pyrimidinone 5'-phosphate into 5-amino-6-(ribosylamino)-2,4(1h,3h)-pyrimidinedione 5'-phosphate.</text>
</comment>
<feature type="active site" description="Proton donor" evidence="14">
    <location>
        <position position="46"/>
    </location>
</feature>
<dbReference type="FunFam" id="3.40.140.10:FF:000025">
    <property type="entry name" value="Riboflavin biosynthesis protein RibD"/>
    <property type="match status" value="1"/>
</dbReference>
<dbReference type="AlphaFoldDB" id="A0A5C6FBW4"/>
<evidence type="ECO:0000256" key="5">
    <source>
        <dbReference type="ARBA" id="ARBA00007417"/>
    </source>
</evidence>
<dbReference type="InterPro" id="IPR002125">
    <property type="entry name" value="CMP_dCMP_dom"/>
</dbReference>
<feature type="domain" description="Bacterial bifunctional deaminase-reductase C-terminal" evidence="18">
    <location>
        <begin position="143"/>
        <end position="351"/>
    </location>
</feature>
<dbReference type="InterPro" id="IPR016193">
    <property type="entry name" value="Cytidine_deaminase-like"/>
</dbReference>
<dbReference type="SUPFAM" id="SSF53597">
    <property type="entry name" value="Dihydrofolate reductase-like"/>
    <property type="match status" value="1"/>
</dbReference>
<evidence type="ECO:0000256" key="7">
    <source>
        <dbReference type="ARBA" id="ARBA00022723"/>
    </source>
</evidence>
<dbReference type="SUPFAM" id="SSF53927">
    <property type="entry name" value="Cytidine deaminase-like"/>
    <property type="match status" value="1"/>
</dbReference>
<dbReference type="PROSITE" id="PS00903">
    <property type="entry name" value="CYT_DCMP_DEAMINASES_1"/>
    <property type="match status" value="1"/>
</dbReference>
<feature type="binding site" evidence="15">
    <location>
        <position position="200"/>
    </location>
    <ligand>
        <name>substrate</name>
    </ligand>
</feature>
<dbReference type="Proteomes" id="UP000317977">
    <property type="component" value="Unassembled WGS sequence"/>
</dbReference>
<proteinExistence type="inferred from homology"/>
<gene>
    <name evidence="19" type="primary">ribD</name>
    <name evidence="19" type="ORF">Poly59_09760</name>
</gene>
<evidence type="ECO:0000256" key="8">
    <source>
        <dbReference type="ARBA" id="ARBA00022801"/>
    </source>
</evidence>
<evidence type="ECO:0000256" key="12">
    <source>
        <dbReference type="ARBA" id="ARBA00023268"/>
    </source>
</evidence>
<dbReference type="GO" id="GO:0008835">
    <property type="term" value="F:diaminohydroxyphosphoribosylaminopyrimidine deaminase activity"/>
    <property type="evidence" value="ECO:0007669"/>
    <property type="project" value="UniProtKB-EC"/>
</dbReference>
<evidence type="ECO:0000256" key="11">
    <source>
        <dbReference type="ARBA" id="ARBA00023002"/>
    </source>
</evidence>
<accession>A0A5C6FBW4</accession>
<comment type="catalytic activity">
    <reaction evidence="13">
        <text>5-amino-6-(5-phospho-D-ribitylamino)uracil + NADP(+) = 5-amino-6-(5-phospho-D-ribosylamino)uracil + NADPH + H(+)</text>
        <dbReference type="Rhea" id="RHEA:17845"/>
        <dbReference type="ChEBI" id="CHEBI:15378"/>
        <dbReference type="ChEBI" id="CHEBI:57783"/>
        <dbReference type="ChEBI" id="CHEBI:58349"/>
        <dbReference type="ChEBI" id="CHEBI:58421"/>
        <dbReference type="ChEBI" id="CHEBI:58453"/>
        <dbReference type="EC" id="1.1.1.193"/>
    </reaction>
</comment>
<evidence type="ECO:0000256" key="2">
    <source>
        <dbReference type="ARBA" id="ARBA00004882"/>
    </source>
</evidence>
<name>A0A5C6FBW4_9BACT</name>
<feature type="binding site" evidence="15">
    <location>
        <position position="196"/>
    </location>
    <ligand>
        <name>NADP(+)</name>
        <dbReference type="ChEBI" id="CHEBI:58349"/>
    </ligand>
</feature>
<sequence>MSAAIRLAWRGQGHVEPNPMVGCLIVRDGVVIGEGYHAKFGGPHAEVAALQSLDSVDDARGATAYVTLEPCCHFGKTPPCADALVDAGVGRVVIAMQDPFEQVAGGGITRLRAAGIGVTVGVLGDEAAAMNAPFIKRVREGRPWVIAKWAMTIDGRIATESGESQWITGASSRAAVHQLRGRVDAIVVGMGTVIADDPMLDARPPGARVANRIVFCRRRLPGIDSKLVRTAAGVPLWLVAGPEVDAEKLRQLASLGAKVIPVATGDGVGMVDQAIGELAKNGATNVMLEGGGELLSSFFAANQVDECHVYIGAKAFGGAAAPGPIGGVGVASLDQAWRFELRELDRFDGDVRLIYRRSAD</sequence>
<comment type="cofactor">
    <cofactor evidence="13 16">
        <name>Zn(2+)</name>
        <dbReference type="ChEBI" id="CHEBI:29105"/>
    </cofactor>
    <text evidence="13 16">Binds 1 zinc ion.</text>
</comment>
<dbReference type="Pfam" id="PF01872">
    <property type="entry name" value="RibD_C"/>
    <property type="match status" value="1"/>
</dbReference>
<dbReference type="UniPathway" id="UPA00275">
    <property type="reaction ID" value="UER00401"/>
</dbReference>
<feature type="binding site" evidence="15">
    <location>
        <begin position="291"/>
        <end position="297"/>
    </location>
    <ligand>
        <name>NADP(+)</name>
        <dbReference type="ChEBI" id="CHEBI:58349"/>
    </ligand>
</feature>
<feature type="binding site" evidence="16">
    <location>
        <position position="80"/>
    </location>
    <ligand>
        <name>Zn(2+)</name>
        <dbReference type="ChEBI" id="CHEBI:29105"/>
        <note>catalytic</note>
    </ligand>
</feature>
<dbReference type="CDD" id="cd01284">
    <property type="entry name" value="Riboflavin_deaminase-reductase"/>
    <property type="match status" value="1"/>
</dbReference>
<feature type="domain" description="CMP/dCMP-type deaminase" evidence="17">
    <location>
        <begin position="1"/>
        <end position="96"/>
    </location>
</feature>
<feature type="binding site" evidence="15">
    <location>
        <position position="164"/>
    </location>
    <ligand>
        <name>substrate</name>
    </ligand>
</feature>
<reference evidence="19 20" key="1">
    <citation type="submission" date="2019-02" db="EMBL/GenBank/DDBJ databases">
        <title>Deep-cultivation of Planctomycetes and their phenomic and genomic characterization uncovers novel biology.</title>
        <authorList>
            <person name="Wiegand S."/>
            <person name="Jogler M."/>
            <person name="Boedeker C."/>
            <person name="Pinto D."/>
            <person name="Vollmers J."/>
            <person name="Rivas-Marin E."/>
            <person name="Kohn T."/>
            <person name="Peeters S.H."/>
            <person name="Heuer A."/>
            <person name="Rast P."/>
            <person name="Oberbeckmann S."/>
            <person name="Bunk B."/>
            <person name="Jeske O."/>
            <person name="Meyerdierks A."/>
            <person name="Storesund J.E."/>
            <person name="Kallscheuer N."/>
            <person name="Luecker S."/>
            <person name="Lage O.M."/>
            <person name="Pohl T."/>
            <person name="Merkel B.J."/>
            <person name="Hornburger P."/>
            <person name="Mueller R.-W."/>
            <person name="Bruemmer F."/>
            <person name="Labrenz M."/>
            <person name="Spormann A.M."/>
            <person name="Op Den Camp H."/>
            <person name="Overmann J."/>
            <person name="Amann R."/>
            <person name="Jetten M.S.M."/>
            <person name="Mascher T."/>
            <person name="Medema M.H."/>
            <person name="Devos D.P."/>
            <person name="Kaster A.-K."/>
            <person name="Ovreas L."/>
            <person name="Rohde M."/>
            <person name="Galperin M.Y."/>
            <person name="Jogler C."/>
        </authorList>
    </citation>
    <scope>NUCLEOTIDE SEQUENCE [LARGE SCALE GENOMIC DNA]</scope>
    <source>
        <strain evidence="19 20">Poly59</strain>
    </source>
</reference>
<evidence type="ECO:0000259" key="18">
    <source>
        <dbReference type="Pfam" id="PF01872"/>
    </source>
</evidence>
<dbReference type="InterPro" id="IPR002734">
    <property type="entry name" value="RibDG_C"/>
</dbReference>
<evidence type="ECO:0000256" key="14">
    <source>
        <dbReference type="PIRSR" id="PIRSR006769-1"/>
    </source>
</evidence>
<comment type="similarity">
    <text evidence="5 13">In the C-terminal section; belongs to the HTP reductase family.</text>
</comment>
<evidence type="ECO:0000313" key="19">
    <source>
        <dbReference type="EMBL" id="TWU58067.1"/>
    </source>
</evidence>
<evidence type="ECO:0000313" key="20">
    <source>
        <dbReference type="Proteomes" id="UP000317977"/>
    </source>
</evidence>
<feature type="binding site" evidence="15">
    <location>
        <position position="180"/>
    </location>
    <ligand>
        <name>substrate</name>
    </ligand>
</feature>
<evidence type="ECO:0000256" key="9">
    <source>
        <dbReference type="ARBA" id="ARBA00022833"/>
    </source>
</evidence>
<feature type="binding site" evidence="16">
    <location>
        <position position="44"/>
    </location>
    <ligand>
        <name>Zn(2+)</name>
        <dbReference type="ChEBI" id="CHEBI:29105"/>
        <note>catalytic</note>
    </ligand>
</feature>
<dbReference type="Gene3D" id="3.40.430.10">
    <property type="entry name" value="Dihydrofolate Reductase, subunit A"/>
    <property type="match status" value="1"/>
</dbReference>
<keyword evidence="10 13" id="KW-0521">NADP</keyword>
<keyword evidence="9 13" id="KW-0862">Zinc</keyword>